<dbReference type="InterPro" id="IPR006116">
    <property type="entry name" value="NT_2-5OAS_ClassI-CCAase"/>
</dbReference>
<feature type="domain" description="Adenylyl/Guanylyl and SMODS C-terminal sensor" evidence="2">
    <location>
        <begin position="299"/>
        <end position="431"/>
    </location>
</feature>
<dbReference type="InterPro" id="IPR040511">
    <property type="entry name" value="AGS_C"/>
</dbReference>
<keyword evidence="1" id="KW-0051">Antiviral defense</keyword>
<evidence type="ECO:0000313" key="3">
    <source>
        <dbReference type="EMBL" id="QYN53405.1"/>
    </source>
</evidence>
<dbReference type="EMBL" id="CP048268">
    <property type="protein sequence ID" value="QYN53405.1"/>
    <property type="molecule type" value="Genomic_DNA"/>
</dbReference>
<proteinExistence type="predicted"/>
<evidence type="ECO:0000256" key="1">
    <source>
        <dbReference type="ARBA" id="ARBA00023118"/>
    </source>
</evidence>
<dbReference type="Pfam" id="PF18134">
    <property type="entry name" value="AGS_C"/>
    <property type="match status" value="1"/>
</dbReference>
<evidence type="ECO:0000259" key="2">
    <source>
        <dbReference type="Pfam" id="PF18134"/>
    </source>
</evidence>
<dbReference type="Proteomes" id="UP000826550">
    <property type="component" value="Chromosome"/>
</dbReference>
<dbReference type="Pfam" id="PF18144">
    <property type="entry name" value="SMODS"/>
    <property type="match status" value="1"/>
</dbReference>
<sequence>MSINTVFDNFCNSIKMVESKDWQSRIAEITKKINKKYYDSDDSHNHRLFVGSVGRHTATNKVSDFDVLFMLPWNVYHRFNNHSGNGQSDLLQEVKECIKERYPRTQINADGQVIDVTFNNGLIEVIPGFENNDGSFQYADTNDGGKWKTTNPRPEKQKCTDDNDATCGTFIDCARMIRVWKNHNGFVFNGLLIDTLIDRFYVDNNDVLENNLYSNYPFVLKKIFEFLSNQNQDQKYWHALGSNQQIGNHGSNKFIKEARKALDKLNEINSDNDSEVLKFFSEIFGYQFKQYANDSVSHTTEKFASTYFSAIDIKGSFDIECIVSQDGFRDHPIQYYLYSKLGTIFKNKHLLFKVDNLDLPTNINQSNLKYYWKVRNFGLEAEEKRQLRGQIFKGKSIHREDTKYKSMKHYVECYIVDNDVVIARNKIIVPIGEYGDAR</sequence>
<dbReference type="RefSeq" id="WP_220220100.1">
    <property type="nucleotide sequence ID" value="NZ_CP048268.1"/>
</dbReference>
<dbReference type="Gene3D" id="3.30.460.10">
    <property type="entry name" value="Beta Polymerase, domain 2"/>
    <property type="match status" value="1"/>
</dbReference>
<dbReference type="CDD" id="cd05400">
    <property type="entry name" value="NT_2-5OAS_ClassI-CCAase"/>
    <property type="match status" value="1"/>
</dbReference>
<evidence type="ECO:0000313" key="4">
    <source>
        <dbReference type="Proteomes" id="UP000826550"/>
    </source>
</evidence>
<dbReference type="InterPro" id="IPR043519">
    <property type="entry name" value="NT_sf"/>
</dbReference>
<reference evidence="3 4" key="1">
    <citation type="submission" date="2020-01" db="EMBL/GenBank/DDBJ databases">
        <title>Vast differences in strain-level diversity in the gut microbiota of two closely related honey bee species.</title>
        <authorList>
            <person name="Ellegaard K.M."/>
            <person name="Suenami S."/>
            <person name="Miyazaki R."/>
            <person name="Engel P."/>
        </authorList>
    </citation>
    <scope>NUCLEOTIDE SEQUENCE [LARGE SCALE GENOMIC DNA]</scope>
    <source>
        <strain evidence="3 4">ESL0416</strain>
    </source>
</reference>
<dbReference type="SUPFAM" id="SSF81301">
    <property type="entry name" value="Nucleotidyltransferase"/>
    <property type="match status" value="1"/>
</dbReference>
<gene>
    <name evidence="3" type="ORF">GYM71_08230</name>
</gene>
<name>A0ABX8WAP8_9LACO</name>
<protein>
    <submittedName>
        <fullName evidence="3">Nucleotidyltransferase</fullName>
    </submittedName>
</protein>
<keyword evidence="4" id="KW-1185">Reference proteome</keyword>
<organism evidence="3 4">
    <name type="scientific">Lactobacillus panisapium</name>
    <dbReference type="NCBI Taxonomy" id="2012495"/>
    <lineage>
        <taxon>Bacteria</taxon>
        <taxon>Bacillati</taxon>
        <taxon>Bacillota</taxon>
        <taxon>Bacilli</taxon>
        <taxon>Lactobacillales</taxon>
        <taxon>Lactobacillaceae</taxon>
        <taxon>Lactobacillus</taxon>
    </lineage>
</organism>
<accession>A0ABX8WAP8</accession>